<feature type="region of interest" description="Disordered" evidence="1">
    <location>
        <begin position="26"/>
        <end position="60"/>
    </location>
</feature>
<feature type="signal peptide" evidence="2">
    <location>
        <begin position="1"/>
        <end position="22"/>
    </location>
</feature>
<organism evidence="3 4">
    <name type="scientific">Jejubacter calystegiae</name>
    <dbReference type="NCBI Taxonomy" id="2579935"/>
    <lineage>
        <taxon>Bacteria</taxon>
        <taxon>Pseudomonadati</taxon>
        <taxon>Pseudomonadota</taxon>
        <taxon>Gammaproteobacteria</taxon>
        <taxon>Enterobacterales</taxon>
        <taxon>Enterobacteriaceae</taxon>
        <taxon>Jejubacter</taxon>
    </lineage>
</organism>
<evidence type="ECO:0000256" key="1">
    <source>
        <dbReference type="SAM" id="MobiDB-lite"/>
    </source>
</evidence>
<accession>A0A4P8YIL7</accession>
<proteinExistence type="predicted"/>
<dbReference type="AlphaFoldDB" id="A0A4P8YIL7"/>
<sequence length="60" mass="6072">MQKTLPLIFGMVLALCSGAALAGSAHHNPVTGASANPDSELHLSHKCGGEGQPPCPHEQG</sequence>
<dbReference type="KEGG" id="izh:FEM41_13625"/>
<feature type="chain" id="PRO_5020876738" evidence="2">
    <location>
        <begin position="23"/>
        <end position="60"/>
    </location>
</feature>
<evidence type="ECO:0000313" key="3">
    <source>
        <dbReference type="EMBL" id="QCT20605.1"/>
    </source>
</evidence>
<protein>
    <submittedName>
        <fullName evidence="3">Uncharacterized protein</fullName>
    </submittedName>
</protein>
<reference evidence="3 4" key="1">
    <citation type="submission" date="2019-05" db="EMBL/GenBank/DDBJ databases">
        <title>Complete genome sequence of Izhakiella calystegiae KSNA2, an endophyte isolated from beach morning glory (Calystegia soldanella).</title>
        <authorList>
            <person name="Jiang L."/>
            <person name="Jeong J.C."/>
            <person name="Kim C.Y."/>
            <person name="Kim D.H."/>
            <person name="Kim S.W."/>
            <person name="Lee j."/>
        </authorList>
    </citation>
    <scope>NUCLEOTIDE SEQUENCE [LARGE SCALE GENOMIC DNA]</scope>
    <source>
        <strain evidence="3 4">KSNA2</strain>
    </source>
</reference>
<dbReference type="RefSeq" id="WP_138096479.1">
    <property type="nucleotide sequence ID" value="NZ_CP040428.1"/>
</dbReference>
<evidence type="ECO:0000256" key="2">
    <source>
        <dbReference type="SAM" id="SignalP"/>
    </source>
</evidence>
<dbReference type="EMBL" id="CP040428">
    <property type="protein sequence ID" value="QCT20605.1"/>
    <property type="molecule type" value="Genomic_DNA"/>
</dbReference>
<keyword evidence="4" id="KW-1185">Reference proteome</keyword>
<gene>
    <name evidence="3" type="ORF">FEM41_13625</name>
</gene>
<keyword evidence="2" id="KW-0732">Signal</keyword>
<evidence type="ECO:0000313" key="4">
    <source>
        <dbReference type="Proteomes" id="UP000302163"/>
    </source>
</evidence>
<name>A0A4P8YIL7_9ENTR</name>
<dbReference type="Proteomes" id="UP000302163">
    <property type="component" value="Chromosome"/>
</dbReference>